<evidence type="ECO:0000313" key="4">
    <source>
        <dbReference type="EMBL" id="NEM90099.1"/>
    </source>
</evidence>
<feature type="transmembrane region" description="Helical" evidence="2">
    <location>
        <begin position="453"/>
        <end position="475"/>
    </location>
</feature>
<feature type="compositionally biased region" description="Pro residues" evidence="1">
    <location>
        <begin position="200"/>
        <end position="209"/>
    </location>
</feature>
<feature type="compositionally biased region" description="Basic and acidic residues" evidence="1">
    <location>
        <begin position="20"/>
        <end position="33"/>
    </location>
</feature>
<evidence type="ECO:0000313" key="5">
    <source>
        <dbReference type="Proteomes" id="UP000479756"/>
    </source>
</evidence>
<evidence type="ECO:0000259" key="3">
    <source>
        <dbReference type="Pfam" id="PF10708"/>
    </source>
</evidence>
<reference evidence="4 5" key="1">
    <citation type="journal article" date="2014" name="Int. J. Syst. Evol. Microbiol.">
        <title>Description of Galbitalea soli gen. nov., sp. nov., and Frondihabitans sucicola sp. nov.</title>
        <authorList>
            <person name="Kim S.J."/>
            <person name="Lim J.M."/>
            <person name="Ahn J.H."/>
            <person name="Weon H.Y."/>
            <person name="Hamada M."/>
            <person name="Suzuki K."/>
            <person name="Ahn T.Y."/>
            <person name="Kwon S.W."/>
        </authorList>
    </citation>
    <scope>NUCLEOTIDE SEQUENCE [LARGE SCALE GENOMIC DNA]</scope>
    <source>
        <strain evidence="4 5">NBRC 108727</strain>
    </source>
</reference>
<feature type="compositionally biased region" description="Low complexity" evidence="1">
    <location>
        <begin position="37"/>
        <end position="48"/>
    </location>
</feature>
<feature type="transmembrane region" description="Helical" evidence="2">
    <location>
        <begin position="424"/>
        <end position="441"/>
    </location>
</feature>
<keyword evidence="2" id="KW-1133">Transmembrane helix</keyword>
<keyword evidence="2" id="KW-0472">Membrane</keyword>
<dbReference type="EMBL" id="JAAGWZ010000001">
    <property type="protein sequence ID" value="NEM90099.1"/>
    <property type="molecule type" value="Genomic_DNA"/>
</dbReference>
<dbReference type="InterPro" id="IPR018929">
    <property type="entry name" value="DUF2510"/>
</dbReference>
<feature type="region of interest" description="Disordered" evidence="1">
    <location>
        <begin position="107"/>
        <end position="280"/>
    </location>
</feature>
<feature type="transmembrane region" description="Helical" evidence="2">
    <location>
        <begin position="394"/>
        <end position="412"/>
    </location>
</feature>
<proteinExistence type="predicted"/>
<keyword evidence="5" id="KW-1185">Reference proteome</keyword>
<feature type="compositionally biased region" description="Pro residues" evidence="1">
    <location>
        <begin position="67"/>
        <end position="76"/>
    </location>
</feature>
<feature type="region of interest" description="Disordered" evidence="1">
    <location>
        <begin position="1"/>
        <end position="95"/>
    </location>
</feature>
<evidence type="ECO:0000256" key="2">
    <source>
        <dbReference type="SAM" id="Phobius"/>
    </source>
</evidence>
<evidence type="ECO:0000256" key="1">
    <source>
        <dbReference type="SAM" id="MobiDB-lite"/>
    </source>
</evidence>
<organism evidence="4 5">
    <name type="scientific">Galbitalea soli</name>
    <dbReference type="NCBI Taxonomy" id="1268042"/>
    <lineage>
        <taxon>Bacteria</taxon>
        <taxon>Bacillati</taxon>
        <taxon>Actinomycetota</taxon>
        <taxon>Actinomycetes</taxon>
        <taxon>Micrococcales</taxon>
        <taxon>Microbacteriaceae</taxon>
        <taxon>Galbitalea</taxon>
    </lineage>
</organism>
<sequence>MAENTGGPVIPAGWYPDPESADRLRRWDGERWTSDTAQRAATPAAPSAPAEPPGQTQPAGQTAPSAPAVPPPPAPDAPSGGHEPPASRAGGAHAGFVLDDDLADWAKLPGITLPPDLGDLASGGPTRSARGPAFTPPPFTDPEPDDAPRGPSTPFGQQFPPPIREEPARPAPTPSSAPFSATAPPPFGSAAPRSSLFGTPAPPPPPGARVPPGGGDPPVIVQPVEHSIYTDTPPSRRARRQQESAEATEPQATARTAEPAAPRSVPSAPRSVPSVPAPVAPPPAGPSYAKPPVGIQYAVPPPPGVDYTAPPEGVKLAPPSAFIQPVRGARYSGSSASMRQQTDYTTAASSVSLGVEIEAGNTVGVWLMALLPLVAFIAFYAPFGALALPVTRTAELLVALAMLLLGLVCAAVDRRGLSRQGQSALPSVVWAILPLVYLIVRCVRVGPRSLAPLAVWVVLQSACVGALFVLLRSLFPAVLR</sequence>
<accession>A0A7C9TP59</accession>
<dbReference type="AlphaFoldDB" id="A0A7C9TP59"/>
<dbReference type="Pfam" id="PF10708">
    <property type="entry name" value="DUF2510"/>
    <property type="match status" value="1"/>
</dbReference>
<feature type="compositionally biased region" description="Low complexity" evidence="1">
    <location>
        <begin position="176"/>
        <end position="192"/>
    </location>
</feature>
<comment type="caution">
    <text evidence="4">The sequence shown here is derived from an EMBL/GenBank/DDBJ whole genome shotgun (WGS) entry which is preliminary data.</text>
</comment>
<feature type="compositionally biased region" description="Low complexity" evidence="1">
    <location>
        <begin position="244"/>
        <end position="274"/>
    </location>
</feature>
<dbReference type="Proteomes" id="UP000479756">
    <property type="component" value="Unassembled WGS sequence"/>
</dbReference>
<feature type="domain" description="DUF2510" evidence="3">
    <location>
        <begin position="12"/>
        <end position="44"/>
    </location>
</feature>
<gene>
    <name evidence="4" type="ORF">G3T37_01860</name>
</gene>
<keyword evidence="2" id="KW-0812">Transmembrane</keyword>
<protein>
    <submittedName>
        <fullName evidence="4">DUF2510 domain-containing protein</fullName>
    </submittedName>
</protein>
<feature type="transmembrane region" description="Helical" evidence="2">
    <location>
        <begin position="365"/>
        <end position="388"/>
    </location>
</feature>
<name>A0A7C9TP59_9MICO</name>